<dbReference type="AlphaFoldDB" id="A0A4Y9YN00"/>
<accession>A0A4Y9YN00</accession>
<feature type="region of interest" description="Disordered" evidence="1">
    <location>
        <begin position="13"/>
        <end position="106"/>
    </location>
</feature>
<organism evidence="2 3">
    <name type="scientific">Rhodofomes roseus</name>
    <dbReference type="NCBI Taxonomy" id="34475"/>
    <lineage>
        <taxon>Eukaryota</taxon>
        <taxon>Fungi</taxon>
        <taxon>Dikarya</taxon>
        <taxon>Basidiomycota</taxon>
        <taxon>Agaricomycotina</taxon>
        <taxon>Agaricomycetes</taxon>
        <taxon>Polyporales</taxon>
        <taxon>Rhodofomes</taxon>
    </lineage>
</organism>
<dbReference type="Proteomes" id="UP000298390">
    <property type="component" value="Unassembled WGS sequence"/>
</dbReference>
<evidence type="ECO:0000313" key="2">
    <source>
        <dbReference type="EMBL" id="TFY63874.1"/>
    </source>
</evidence>
<gene>
    <name evidence="2" type="ORF">EVJ58_g2980</name>
</gene>
<protein>
    <submittedName>
        <fullName evidence="2">Uncharacterized protein</fullName>
    </submittedName>
</protein>
<dbReference type="STRING" id="34475.A0A4Y9YN00"/>
<dbReference type="EMBL" id="SEKV01000116">
    <property type="protein sequence ID" value="TFY63874.1"/>
    <property type="molecule type" value="Genomic_DNA"/>
</dbReference>
<evidence type="ECO:0000256" key="1">
    <source>
        <dbReference type="SAM" id="MobiDB-lite"/>
    </source>
</evidence>
<sequence>MFKSLTLRIIISNDSGRTPTCPPRKKATATDASDAAKPASTRATRSSTRAKAPSSKASTSAAAAVVPAPASKAKTKAKRGRAASDEEDEDEEDEELVEPDEPGEEEAIRLVLVKDVGEDAELEDDAVLVLLAVAEDVDAAEFVDVARDVWVGADDEGVAEADAESDMGGDGGREEERRGGQAHGVGYSTRRPGERRGVIWARILKSLHSGSATAPAAYHILA</sequence>
<feature type="compositionally biased region" description="Acidic residues" evidence="1">
    <location>
        <begin position="85"/>
        <end position="105"/>
    </location>
</feature>
<reference evidence="2 3" key="1">
    <citation type="submission" date="2019-01" db="EMBL/GenBank/DDBJ databases">
        <title>Genome sequencing of the rare red list fungi Fomitopsis rosea.</title>
        <authorList>
            <person name="Buettner E."/>
            <person name="Kellner H."/>
        </authorList>
    </citation>
    <scope>NUCLEOTIDE SEQUENCE [LARGE SCALE GENOMIC DNA]</scope>
    <source>
        <strain evidence="2 3">DSM 105464</strain>
    </source>
</reference>
<name>A0A4Y9YN00_9APHY</name>
<comment type="caution">
    <text evidence="2">The sequence shown here is derived from an EMBL/GenBank/DDBJ whole genome shotgun (WGS) entry which is preliminary data.</text>
</comment>
<proteinExistence type="predicted"/>
<feature type="region of interest" description="Disordered" evidence="1">
    <location>
        <begin position="160"/>
        <end position="191"/>
    </location>
</feature>
<feature type="compositionally biased region" description="Low complexity" evidence="1">
    <location>
        <begin position="29"/>
        <end position="72"/>
    </location>
</feature>
<evidence type="ECO:0000313" key="3">
    <source>
        <dbReference type="Proteomes" id="UP000298390"/>
    </source>
</evidence>